<feature type="region of interest" description="Disordered" evidence="5">
    <location>
        <begin position="171"/>
        <end position="193"/>
    </location>
</feature>
<dbReference type="GO" id="GO:0015087">
    <property type="term" value="F:cobalt ion transmembrane transporter activity"/>
    <property type="evidence" value="ECO:0007669"/>
    <property type="project" value="TreeGrafter"/>
</dbReference>
<evidence type="ECO:0000256" key="6">
    <source>
        <dbReference type="SAM" id="Phobius"/>
    </source>
</evidence>
<evidence type="ECO:0008006" key="9">
    <source>
        <dbReference type="Google" id="ProtNLM"/>
    </source>
</evidence>
<keyword evidence="4 6" id="KW-0472">Membrane</keyword>
<dbReference type="Gene3D" id="1.20.58.340">
    <property type="entry name" value="Magnesium transport protein CorA, transmembrane region"/>
    <property type="match status" value="1"/>
</dbReference>
<dbReference type="GO" id="GO:0050897">
    <property type="term" value="F:cobalt ion binding"/>
    <property type="evidence" value="ECO:0007669"/>
    <property type="project" value="TreeGrafter"/>
</dbReference>
<keyword evidence="3 6" id="KW-1133">Transmembrane helix</keyword>
<protein>
    <recommendedName>
        <fullName evidence="9">Cora-domain-containing protein</fullName>
    </recommendedName>
</protein>
<reference evidence="7" key="1">
    <citation type="journal article" date="2020" name="Stud. Mycol.">
        <title>101 Dothideomycetes genomes: a test case for predicting lifestyles and emergence of pathogens.</title>
        <authorList>
            <person name="Haridas S."/>
            <person name="Albert R."/>
            <person name="Binder M."/>
            <person name="Bloem J."/>
            <person name="Labutti K."/>
            <person name="Salamov A."/>
            <person name="Andreopoulos B."/>
            <person name="Baker S."/>
            <person name="Barry K."/>
            <person name="Bills G."/>
            <person name="Bluhm B."/>
            <person name="Cannon C."/>
            <person name="Castanera R."/>
            <person name="Culley D."/>
            <person name="Daum C."/>
            <person name="Ezra D."/>
            <person name="Gonzalez J."/>
            <person name="Henrissat B."/>
            <person name="Kuo A."/>
            <person name="Liang C."/>
            <person name="Lipzen A."/>
            <person name="Lutzoni F."/>
            <person name="Magnuson J."/>
            <person name="Mondo S."/>
            <person name="Nolan M."/>
            <person name="Ohm R."/>
            <person name="Pangilinan J."/>
            <person name="Park H.-J."/>
            <person name="Ramirez L."/>
            <person name="Alfaro M."/>
            <person name="Sun H."/>
            <person name="Tritt A."/>
            <person name="Yoshinaga Y."/>
            <person name="Zwiers L.-H."/>
            <person name="Turgeon B."/>
            <person name="Goodwin S."/>
            <person name="Spatafora J."/>
            <person name="Crous P."/>
            <person name="Grigoriev I."/>
        </authorList>
    </citation>
    <scope>NUCLEOTIDE SEQUENCE</scope>
    <source>
        <strain evidence="7">CBS 690.94</strain>
    </source>
</reference>
<evidence type="ECO:0000256" key="2">
    <source>
        <dbReference type="ARBA" id="ARBA00022692"/>
    </source>
</evidence>
<evidence type="ECO:0000313" key="8">
    <source>
        <dbReference type="Proteomes" id="UP000799764"/>
    </source>
</evidence>
<feature type="region of interest" description="Disordered" evidence="5">
    <location>
        <begin position="271"/>
        <end position="294"/>
    </location>
</feature>
<feature type="compositionally biased region" description="Basic and acidic residues" evidence="5">
    <location>
        <begin position="49"/>
        <end position="60"/>
    </location>
</feature>
<dbReference type="GO" id="GO:0015095">
    <property type="term" value="F:magnesium ion transmembrane transporter activity"/>
    <property type="evidence" value="ECO:0007669"/>
    <property type="project" value="TreeGrafter"/>
</dbReference>
<name>A0A9P4PT77_9PLEO</name>
<feature type="region of interest" description="Disordered" evidence="5">
    <location>
        <begin position="345"/>
        <end position="385"/>
    </location>
</feature>
<organism evidence="7 8">
    <name type="scientific">Karstenula rhodostoma CBS 690.94</name>
    <dbReference type="NCBI Taxonomy" id="1392251"/>
    <lineage>
        <taxon>Eukaryota</taxon>
        <taxon>Fungi</taxon>
        <taxon>Dikarya</taxon>
        <taxon>Ascomycota</taxon>
        <taxon>Pezizomycotina</taxon>
        <taxon>Dothideomycetes</taxon>
        <taxon>Pleosporomycetidae</taxon>
        <taxon>Pleosporales</taxon>
        <taxon>Massarineae</taxon>
        <taxon>Didymosphaeriaceae</taxon>
        <taxon>Karstenula</taxon>
    </lineage>
</organism>
<sequence length="685" mass="78617">MAASSQHMGIKFAEQVDEDKPPSLNRRLPRRASTFQYGAPADSSSDSEPDGRRIESKGVEEGFEDIVDRSVGSTESVPVNEHRRAGMFDIEENRNSPPRARFGFRIPRLFSKKPPKEEDVQSSSMYSSYIYSYYRSCSTVVLSYDDAIAKKLMVYHCHTEMSPLTTKRNMTRFDSSKHNPNVLGSDRQYDSPKRSHLIHNDEEAMSGLFRDVHSDSPWFATYGSRLRNQIQSEGLHALPRKTQLYRIRNDEKRQMAHGAICINHWVDALPDDDEEANDKNDDSSSDDDTDPRTVENDQLQQLIIFWQYRRSFEPGFHDEATIAPDSVPMHDPDLIEPVPETVARTGANPKSLTMPHAKSANTAAAGSTSAAHRKNKRSAATSQNVEEWREPLLRSNMIVVFEKSVIRSRNRKSIVLDDLDAAVSSGSLLVDKANMHTSNENLKGLNDIHSIEDVIERVFESLEEDLNMRIDSYVARCARLEREVHKKPENDSNSRKLWLCSRQFQMVKKKINTIAFLVDDIRHHLIQGGISHDFLSLLPSRLKIIAYDVDEDLRKPVVEMIDLVYKSISINDARRSMELNASLWRLSWVTFIFLPLTFLVGFFGMNVNVFANDPALQWYFIAAIPFFICIMISWLLFKHLMDKYPSFKDLLNAINRERPRARRPTPTRDATYIESHHVSSRTERY</sequence>
<dbReference type="PANTHER" id="PTHR46494">
    <property type="entry name" value="CORA FAMILY METAL ION TRANSPORTER (EUROFUNG)"/>
    <property type="match status" value="1"/>
</dbReference>
<gene>
    <name evidence="7" type="ORF">P171DRAFT_440396</name>
</gene>
<feature type="region of interest" description="Disordered" evidence="5">
    <location>
        <begin position="1"/>
        <end position="63"/>
    </location>
</feature>
<proteinExistence type="predicted"/>
<dbReference type="EMBL" id="MU001494">
    <property type="protein sequence ID" value="KAF2449971.1"/>
    <property type="molecule type" value="Genomic_DNA"/>
</dbReference>
<evidence type="ECO:0000256" key="1">
    <source>
        <dbReference type="ARBA" id="ARBA00004651"/>
    </source>
</evidence>
<keyword evidence="8" id="KW-1185">Reference proteome</keyword>
<dbReference type="SUPFAM" id="SSF144083">
    <property type="entry name" value="Magnesium transport protein CorA, transmembrane region"/>
    <property type="match status" value="1"/>
</dbReference>
<comment type="subcellular location">
    <subcellularLocation>
        <location evidence="1">Cell membrane</location>
        <topology evidence="1">Multi-pass membrane protein</topology>
    </subcellularLocation>
</comment>
<evidence type="ECO:0000256" key="5">
    <source>
        <dbReference type="SAM" id="MobiDB-lite"/>
    </source>
</evidence>
<feature type="compositionally biased region" description="Low complexity" evidence="5">
    <location>
        <begin position="357"/>
        <end position="370"/>
    </location>
</feature>
<dbReference type="InterPro" id="IPR002523">
    <property type="entry name" value="MgTranspt_CorA/ZnTranspt_ZntB"/>
</dbReference>
<dbReference type="InterPro" id="IPR045863">
    <property type="entry name" value="CorA_TM1_TM2"/>
</dbReference>
<evidence type="ECO:0000256" key="4">
    <source>
        <dbReference type="ARBA" id="ARBA00023136"/>
    </source>
</evidence>
<feature type="transmembrane region" description="Helical" evidence="6">
    <location>
        <begin position="616"/>
        <end position="637"/>
    </location>
</feature>
<dbReference type="Pfam" id="PF01544">
    <property type="entry name" value="CorA"/>
    <property type="match status" value="1"/>
</dbReference>
<dbReference type="AlphaFoldDB" id="A0A9P4PT77"/>
<comment type="caution">
    <text evidence="7">The sequence shown here is derived from an EMBL/GenBank/DDBJ whole genome shotgun (WGS) entry which is preliminary data.</text>
</comment>
<keyword evidence="2 6" id="KW-0812">Transmembrane</keyword>
<dbReference type="PANTHER" id="PTHR46494:SF1">
    <property type="entry name" value="CORA FAMILY METAL ION TRANSPORTER (EUROFUNG)"/>
    <property type="match status" value="1"/>
</dbReference>
<dbReference type="GO" id="GO:0000287">
    <property type="term" value="F:magnesium ion binding"/>
    <property type="evidence" value="ECO:0007669"/>
    <property type="project" value="TreeGrafter"/>
</dbReference>
<dbReference type="GO" id="GO:0005886">
    <property type="term" value="C:plasma membrane"/>
    <property type="evidence" value="ECO:0007669"/>
    <property type="project" value="UniProtKB-SubCell"/>
</dbReference>
<feature type="transmembrane region" description="Helical" evidence="6">
    <location>
        <begin position="583"/>
        <end position="604"/>
    </location>
</feature>
<accession>A0A9P4PT77</accession>
<evidence type="ECO:0000256" key="3">
    <source>
        <dbReference type="ARBA" id="ARBA00022989"/>
    </source>
</evidence>
<dbReference type="OrthoDB" id="195446at2759"/>
<evidence type="ECO:0000313" key="7">
    <source>
        <dbReference type="EMBL" id="KAF2449971.1"/>
    </source>
</evidence>
<dbReference type="Proteomes" id="UP000799764">
    <property type="component" value="Unassembled WGS sequence"/>
</dbReference>